<evidence type="ECO:0000313" key="2">
    <source>
        <dbReference type="EMBL" id="EFM02086.1"/>
    </source>
</evidence>
<reference evidence="2" key="1">
    <citation type="submission" date="2010-07" db="EMBL/GenBank/DDBJ databases">
        <authorList>
            <person name="Muzny D."/>
            <person name="Qin X."/>
            <person name="Deng J."/>
            <person name="Jiang H."/>
            <person name="Liu Y."/>
            <person name="Qu J."/>
            <person name="Song X.-Z."/>
            <person name="Zhang L."/>
            <person name="Thornton R."/>
            <person name="Coyle M."/>
            <person name="Francisco L."/>
            <person name="Jackson L."/>
            <person name="Javaid M."/>
            <person name="Korchina V."/>
            <person name="Kovar C."/>
            <person name="Mata R."/>
            <person name="Mathew T."/>
            <person name="Ngo R."/>
            <person name="Nguyen L."/>
            <person name="Nguyen N."/>
            <person name="Okwuonu G."/>
            <person name="Ongeri F."/>
            <person name="Pham C."/>
            <person name="Simmons D."/>
            <person name="Wilczek-Boney K."/>
            <person name="Hale W."/>
            <person name="Jakkamsetti A."/>
            <person name="Pham P."/>
            <person name="Ruth R."/>
            <person name="San Lucas F."/>
            <person name="Warren J."/>
            <person name="Zhang J."/>
            <person name="Zhao Z."/>
            <person name="Zhou C."/>
            <person name="Zhu D."/>
            <person name="Lee S."/>
            <person name="Bess C."/>
            <person name="Blankenburg K."/>
            <person name="Forbes L."/>
            <person name="Fu Q."/>
            <person name="Gubbala S."/>
            <person name="Hirani K."/>
            <person name="Jayaseelan J.C."/>
            <person name="Lara F."/>
            <person name="Munidasa M."/>
            <person name="Palculict T."/>
            <person name="Patil S."/>
            <person name="Pu L.-L."/>
            <person name="Saada N."/>
            <person name="Tang L."/>
            <person name="Weissenberger G."/>
            <person name="Zhu Y."/>
            <person name="Hemphill L."/>
            <person name="Shang Y."/>
            <person name="Youmans B."/>
            <person name="Ayvaz T."/>
            <person name="Ross M."/>
            <person name="Santibanez J."/>
            <person name="Aqrawi P."/>
            <person name="Gross S."/>
            <person name="Joshi V."/>
            <person name="Fowler G."/>
            <person name="Nazareth L."/>
            <person name="Reid J."/>
            <person name="Worley K."/>
            <person name="Petrosino J."/>
            <person name="Highlander S."/>
            <person name="Gibbs R."/>
        </authorList>
    </citation>
    <scope>NUCLEOTIDE SEQUENCE [LARGE SCALE GENOMIC DNA]</scope>
    <source>
        <strain evidence="2">DSM 16973</strain>
    </source>
</reference>
<proteinExistence type="predicted"/>
<keyword evidence="1" id="KW-1133">Transmembrane helix</keyword>
<dbReference type="Proteomes" id="UP000004394">
    <property type="component" value="Unassembled WGS sequence"/>
</dbReference>
<dbReference type="EMBL" id="AEEI01000033">
    <property type="protein sequence ID" value="EFM02086.1"/>
    <property type="molecule type" value="Genomic_DNA"/>
</dbReference>
<feature type="transmembrane region" description="Helical" evidence="1">
    <location>
        <begin position="31"/>
        <end position="53"/>
    </location>
</feature>
<dbReference type="AlphaFoldDB" id="E0NS28"/>
<name>E0NS28_9BACT</name>
<organism evidence="2 3">
    <name type="scientific">Hoylesella marshii DSM 16973 = JCM 13450</name>
    <dbReference type="NCBI Taxonomy" id="862515"/>
    <lineage>
        <taxon>Bacteria</taxon>
        <taxon>Pseudomonadati</taxon>
        <taxon>Bacteroidota</taxon>
        <taxon>Bacteroidia</taxon>
        <taxon>Bacteroidales</taxon>
        <taxon>Prevotellaceae</taxon>
        <taxon>Hoylesella</taxon>
    </lineage>
</organism>
<keyword evidence="3" id="KW-1185">Reference proteome</keyword>
<evidence type="ECO:0000313" key="3">
    <source>
        <dbReference type="Proteomes" id="UP000004394"/>
    </source>
</evidence>
<dbReference type="BioCyc" id="PMAR862515-HMP:GMOO-995-MONOMER"/>
<protein>
    <submittedName>
        <fullName evidence="2">Uncharacterized protein</fullName>
    </submittedName>
</protein>
<gene>
    <name evidence="2" type="ORF">HMPREF0658_0979</name>
</gene>
<dbReference type="HOGENOM" id="CLU_2207662_0_0_10"/>
<comment type="caution">
    <text evidence="2">The sequence shown here is derived from an EMBL/GenBank/DDBJ whole genome shotgun (WGS) entry which is preliminary data.</text>
</comment>
<sequence>MPWSLRCGLSCICCEAKEPFLFSITFTLNNAIAIAIINTVNRIISIIFLKFAVIRPYDLYLGKQLSFCKAHANERNVSSLTNCRMQLSLCKGKYFFKKNPQNYINNE</sequence>
<keyword evidence="1" id="KW-0472">Membrane</keyword>
<evidence type="ECO:0000256" key="1">
    <source>
        <dbReference type="SAM" id="Phobius"/>
    </source>
</evidence>
<accession>E0NS28</accession>
<dbReference type="STRING" id="862515.HMPREF0658_0979"/>
<keyword evidence="1" id="KW-0812">Transmembrane</keyword>